<keyword evidence="3" id="KW-1185">Reference proteome</keyword>
<dbReference type="Proteomes" id="UP001529510">
    <property type="component" value="Unassembled WGS sequence"/>
</dbReference>
<feature type="transmembrane region" description="Helical" evidence="1">
    <location>
        <begin position="6"/>
        <end position="30"/>
    </location>
</feature>
<dbReference type="EMBL" id="JAMKFB020000008">
    <property type="protein sequence ID" value="KAL0186910.1"/>
    <property type="molecule type" value="Genomic_DNA"/>
</dbReference>
<evidence type="ECO:0000313" key="2">
    <source>
        <dbReference type="EMBL" id="KAL0186910.1"/>
    </source>
</evidence>
<keyword evidence="1" id="KW-0472">Membrane</keyword>
<proteinExistence type="predicted"/>
<organism evidence="2 3">
    <name type="scientific">Cirrhinus mrigala</name>
    <name type="common">Mrigala</name>
    <dbReference type="NCBI Taxonomy" id="683832"/>
    <lineage>
        <taxon>Eukaryota</taxon>
        <taxon>Metazoa</taxon>
        <taxon>Chordata</taxon>
        <taxon>Craniata</taxon>
        <taxon>Vertebrata</taxon>
        <taxon>Euteleostomi</taxon>
        <taxon>Actinopterygii</taxon>
        <taxon>Neopterygii</taxon>
        <taxon>Teleostei</taxon>
        <taxon>Ostariophysi</taxon>
        <taxon>Cypriniformes</taxon>
        <taxon>Cyprinidae</taxon>
        <taxon>Labeoninae</taxon>
        <taxon>Labeonini</taxon>
        <taxon>Cirrhinus</taxon>
    </lineage>
</organism>
<dbReference type="AlphaFoldDB" id="A0ABD0QMF0"/>
<name>A0ABD0QMF0_CIRMR</name>
<keyword evidence="1" id="KW-0812">Transmembrane</keyword>
<keyword evidence="1" id="KW-1133">Transmembrane helix</keyword>
<reference evidence="2 3" key="1">
    <citation type="submission" date="2024-05" db="EMBL/GenBank/DDBJ databases">
        <title>Genome sequencing and assembly of Indian major carp, Cirrhinus mrigala (Hamilton, 1822).</title>
        <authorList>
            <person name="Mohindra V."/>
            <person name="Chowdhury L.M."/>
            <person name="Lal K."/>
            <person name="Jena J.K."/>
        </authorList>
    </citation>
    <scope>NUCLEOTIDE SEQUENCE [LARGE SCALE GENOMIC DNA]</scope>
    <source>
        <strain evidence="2">CM1030</strain>
        <tissue evidence="2">Blood</tissue>
    </source>
</reference>
<feature type="non-terminal residue" evidence="2">
    <location>
        <position position="1"/>
    </location>
</feature>
<sequence length="51" mass="5524">VDPVMSPVVISLLASGLTFVVATCAILIVAKVYCKRVSKPTELERESRTCE</sequence>
<evidence type="ECO:0000256" key="1">
    <source>
        <dbReference type="SAM" id="Phobius"/>
    </source>
</evidence>
<protein>
    <submittedName>
        <fullName evidence="2">Uncharacterized protein</fullName>
    </submittedName>
</protein>
<evidence type="ECO:0000313" key="3">
    <source>
        <dbReference type="Proteomes" id="UP001529510"/>
    </source>
</evidence>
<comment type="caution">
    <text evidence="2">The sequence shown here is derived from an EMBL/GenBank/DDBJ whole genome shotgun (WGS) entry which is preliminary data.</text>
</comment>
<accession>A0ABD0QMF0</accession>
<gene>
    <name evidence="2" type="ORF">M9458_018580</name>
</gene>